<dbReference type="Proteomes" id="UP000245488">
    <property type="component" value="Chromosome"/>
</dbReference>
<sequence>MRNYMNLNTIDYVVFDKMKKEMEKEVSIGNIILGYDNETLIGFMGEHLEGSMGLLYVLPEHRRKGYASSLEKHLIKMNLDQGFIPYGHVVEDNTASIELQKKLGFEQSKKLIRWMWK</sequence>
<protein>
    <recommendedName>
        <fullName evidence="1">N-acetyltransferase domain-containing protein</fullName>
    </recommendedName>
</protein>
<dbReference type="InterPro" id="IPR010313">
    <property type="entry name" value="Glycine_N-acyltransferase"/>
</dbReference>
<reference evidence="2 3" key="1">
    <citation type="submission" date="2017-09" db="EMBL/GenBank/DDBJ databases">
        <title>High-quality draft genome sequence of Butyrivibrio fibrisolvens INBov1, isolated from cow rumen.</title>
        <authorList>
            <person name="Rodriguez Hernaez J."/>
            <person name="Rivarola M."/>
            <person name="Paniego N."/>
            <person name="Cravero S."/>
            <person name="Ceron Cucchi M."/>
            <person name="Martinez M.C."/>
        </authorList>
    </citation>
    <scope>NUCLEOTIDE SEQUENCE [LARGE SCALE GENOMIC DNA]</scope>
    <source>
        <strain evidence="2 3">INBov1</strain>
    </source>
</reference>
<name>A0A317G5P2_BUTFI</name>
<dbReference type="InterPro" id="IPR013653">
    <property type="entry name" value="GCN5-like_dom"/>
</dbReference>
<dbReference type="Pfam" id="PF08445">
    <property type="entry name" value="FR47"/>
    <property type="match status" value="1"/>
</dbReference>
<dbReference type="Gene3D" id="3.40.630.30">
    <property type="match status" value="1"/>
</dbReference>
<evidence type="ECO:0000313" key="2">
    <source>
        <dbReference type="EMBL" id="PWT27592.1"/>
    </source>
</evidence>
<dbReference type="CDD" id="cd04301">
    <property type="entry name" value="NAT_SF"/>
    <property type="match status" value="1"/>
</dbReference>
<organism evidence="2 3">
    <name type="scientific">Butyrivibrio fibrisolvens</name>
    <dbReference type="NCBI Taxonomy" id="831"/>
    <lineage>
        <taxon>Bacteria</taxon>
        <taxon>Bacillati</taxon>
        <taxon>Bacillota</taxon>
        <taxon>Clostridia</taxon>
        <taxon>Lachnospirales</taxon>
        <taxon>Lachnospiraceae</taxon>
        <taxon>Butyrivibrio</taxon>
    </lineage>
</organism>
<dbReference type="SUPFAM" id="SSF55729">
    <property type="entry name" value="Acyl-CoA N-acyltransferases (Nat)"/>
    <property type="match status" value="1"/>
</dbReference>
<keyword evidence="3" id="KW-1185">Reference proteome</keyword>
<feature type="domain" description="N-acetyltransferase" evidence="1">
    <location>
        <begin position="1"/>
        <end position="117"/>
    </location>
</feature>
<gene>
    <name evidence="2" type="ORF">CPT75_11060</name>
</gene>
<dbReference type="GO" id="GO:0047961">
    <property type="term" value="F:glycine N-acyltransferase activity"/>
    <property type="evidence" value="ECO:0007669"/>
    <property type="project" value="InterPro"/>
</dbReference>
<dbReference type="PANTHER" id="PTHR15298:SF1">
    <property type="entry name" value="GLYCINE N-ACYLTRANSFERASE-LIKE PROTEIN"/>
    <property type="match status" value="1"/>
</dbReference>
<dbReference type="AlphaFoldDB" id="A0A317G5P2"/>
<accession>A0A317G5P2</accession>
<dbReference type="InterPro" id="IPR000182">
    <property type="entry name" value="GNAT_dom"/>
</dbReference>
<dbReference type="InterPro" id="IPR016181">
    <property type="entry name" value="Acyl_CoA_acyltransferase"/>
</dbReference>
<evidence type="ECO:0000259" key="1">
    <source>
        <dbReference type="PROSITE" id="PS51186"/>
    </source>
</evidence>
<comment type="caution">
    <text evidence="2">The sequence shown here is derived from an EMBL/GenBank/DDBJ whole genome shotgun (WGS) entry which is preliminary data.</text>
</comment>
<dbReference type="PANTHER" id="PTHR15298">
    <property type="entry name" value="L-COA N-ACYLTRANSFERASE-RELATED"/>
    <property type="match status" value="1"/>
</dbReference>
<dbReference type="PROSITE" id="PS51186">
    <property type="entry name" value="GNAT"/>
    <property type="match status" value="1"/>
</dbReference>
<proteinExistence type="predicted"/>
<dbReference type="EMBL" id="NXNG01000001">
    <property type="protein sequence ID" value="PWT27592.1"/>
    <property type="molecule type" value="Genomic_DNA"/>
</dbReference>
<evidence type="ECO:0000313" key="3">
    <source>
        <dbReference type="Proteomes" id="UP000245488"/>
    </source>
</evidence>